<dbReference type="PROSITE" id="PS50826">
    <property type="entry name" value="RUN"/>
    <property type="match status" value="1"/>
</dbReference>
<evidence type="ECO:0000256" key="4">
    <source>
        <dbReference type="ARBA" id="ARBA00022753"/>
    </source>
</evidence>
<dbReference type="FunCoup" id="A0A482X4D7">
    <property type="interactions" value="817"/>
</dbReference>
<dbReference type="Gene3D" id="1.20.58.900">
    <property type="match status" value="1"/>
</dbReference>
<dbReference type="Pfam" id="PF02759">
    <property type="entry name" value="RUN"/>
    <property type="match status" value="1"/>
</dbReference>
<accession>A0A482X4D7</accession>
<comment type="subcellular location">
    <subcellularLocation>
        <location evidence="1">Late endosome</location>
    </subcellularLocation>
</comment>
<evidence type="ECO:0000256" key="6">
    <source>
        <dbReference type="ARBA" id="ARBA00022833"/>
    </source>
</evidence>
<feature type="compositionally biased region" description="Low complexity" evidence="8">
    <location>
        <begin position="609"/>
        <end position="635"/>
    </location>
</feature>
<dbReference type="Pfam" id="PF13901">
    <property type="entry name" value="RH_dom"/>
    <property type="match status" value="1"/>
</dbReference>
<evidence type="ECO:0000256" key="7">
    <source>
        <dbReference type="ARBA" id="ARBA00023006"/>
    </source>
</evidence>
<dbReference type="GO" id="GO:0005770">
    <property type="term" value="C:late endosome"/>
    <property type="evidence" value="ECO:0007669"/>
    <property type="project" value="UniProtKB-SubCell"/>
</dbReference>
<feature type="region of interest" description="Disordered" evidence="8">
    <location>
        <begin position="297"/>
        <end position="320"/>
    </location>
</feature>
<evidence type="ECO:0000256" key="3">
    <source>
        <dbReference type="ARBA" id="ARBA00022723"/>
    </source>
</evidence>
<dbReference type="AlphaFoldDB" id="A0A482X4D7"/>
<dbReference type="InterPro" id="IPR004012">
    <property type="entry name" value="Run_dom"/>
</dbReference>
<evidence type="ECO:0000256" key="1">
    <source>
        <dbReference type="ARBA" id="ARBA00004603"/>
    </source>
</evidence>
<feature type="region of interest" description="Disordered" evidence="8">
    <location>
        <begin position="416"/>
        <end position="439"/>
    </location>
</feature>
<keyword evidence="2" id="KW-0597">Phosphoprotein</keyword>
<keyword evidence="3" id="KW-0479">Metal-binding</keyword>
<dbReference type="OrthoDB" id="10067503at2759"/>
<dbReference type="CDD" id="cd17686">
    <property type="entry name" value="RUN_RUBCN"/>
    <property type="match status" value="1"/>
</dbReference>
<gene>
    <name evidence="10" type="ORF">LSTR_LSTR008808</name>
</gene>
<dbReference type="GO" id="GO:0006914">
    <property type="term" value="P:autophagy"/>
    <property type="evidence" value="ECO:0007669"/>
    <property type="project" value="UniProtKB-KW"/>
</dbReference>
<comment type="caution">
    <text evidence="10">The sequence shown here is derived from an EMBL/GenBank/DDBJ whole genome shotgun (WGS) entry which is preliminary data.</text>
</comment>
<keyword evidence="5" id="KW-0863">Zinc-finger</keyword>
<dbReference type="InParanoid" id="A0A482X4D7"/>
<keyword evidence="6" id="KW-0862">Zinc</keyword>
<feature type="region of interest" description="Disordered" evidence="8">
    <location>
        <begin position="223"/>
        <end position="250"/>
    </location>
</feature>
<dbReference type="PANTHER" id="PTHR45971:SF1">
    <property type="entry name" value="RUBICON, ISOFORM A"/>
    <property type="match status" value="1"/>
</dbReference>
<dbReference type="InterPro" id="IPR052428">
    <property type="entry name" value="Autophagy_HostDef_Reg"/>
</dbReference>
<name>A0A482X4D7_LAOST</name>
<organism evidence="10 11">
    <name type="scientific">Laodelphax striatellus</name>
    <name type="common">Small brown planthopper</name>
    <name type="synonym">Delphax striatella</name>
    <dbReference type="NCBI Taxonomy" id="195883"/>
    <lineage>
        <taxon>Eukaryota</taxon>
        <taxon>Metazoa</taxon>
        <taxon>Ecdysozoa</taxon>
        <taxon>Arthropoda</taxon>
        <taxon>Hexapoda</taxon>
        <taxon>Insecta</taxon>
        <taxon>Pterygota</taxon>
        <taxon>Neoptera</taxon>
        <taxon>Paraneoptera</taxon>
        <taxon>Hemiptera</taxon>
        <taxon>Auchenorrhyncha</taxon>
        <taxon>Fulgoroidea</taxon>
        <taxon>Delphacidae</taxon>
        <taxon>Criomorphinae</taxon>
        <taxon>Laodelphax</taxon>
    </lineage>
</organism>
<dbReference type="SUPFAM" id="SSF140741">
    <property type="entry name" value="RUN domain-like"/>
    <property type="match status" value="1"/>
</dbReference>
<dbReference type="InterPro" id="IPR025258">
    <property type="entry name" value="RH_dom"/>
</dbReference>
<feature type="compositionally biased region" description="Basic residues" evidence="8">
    <location>
        <begin position="424"/>
        <end position="435"/>
    </location>
</feature>
<proteinExistence type="predicted"/>
<keyword evidence="4" id="KW-0967">Endosome</keyword>
<dbReference type="InterPro" id="IPR048569">
    <property type="entry name" value="RUBC_PIKBD"/>
</dbReference>
<evidence type="ECO:0000259" key="9">
    <source>
        <dbReference type="PROSITE" id="PS50826"/>
    </source>
</evidence>
<feature type="region of interest" description="Disordered" evidence="8">
    <location>
        <begin position="468"/>
        <end position="487"/>
    </location>
</feature>
<evidence type="ECO:0000256" key="8">
    <source>
        <dbReference type="SAM" id="MobiDB-lite"/>
    </source>
</evidence>
<dbReference type="STRING" id="195883.A0A482X4D7"/>
<protein>
    <recommendedName>
        <fullName evidence="9">RUN domain-containing protein</fullName>
    </recommendedName>
</protein>
<feature type="region of interest" description="Disordered" evidence="8">
    <location>
        <begin position="608"/>
        <end position="636"/>
    </location>
</feature>
<sequence length="1008" mass="113398">MEETSQHLLHQLKITVEGLLITQPTNVWHVYGGLNRLYSVLEKIFKHGCRVFNQEGEPDCWIFIQGLSWLQPSLAASPTFIGNFENAPHSPGGRPNKAKLWLLKSLESHTLSQKLSWLLTDREHLLSCFKPTAFLCQEKYSEATLICLQAVEQNQLSLLSDIDPSLYLLKWNVVKSHRRCASFPEGIKMTVDGTSSCLKKEGTELMSISPTLPNLKIDTVESTLSHDVPSKSPNSSQTAQTTDNIEKLSPSTYSYEKKSVSNLMRHKPWHSSPCLSDTCRPFDTNQDSSDKHKYLNVHESKTEPSSPAISASSRFEKKSPCVSPTSKDLLKSISVLRIDYRELQKNEPLTNESSRTASKLKLKSGKTKSLMTDCIVMHDVPKSESSLIKSDNSISDTPLVDSASCSSSSLNRSESFLAGESNKNARRIPSARRKKNENPKLFSVPHSIWEETDELMCESKAKSSGKLKRVSSSPLVRSAPEKQHWNSVPRKKSFIEDGGSSIQPMSTKFFPRPTQGQSLASFLSSSQFTRANAELDRENAHFSISEAIISAIEQVKCNQLLGLVDENAYESDEEINSLKQRIRLRRRQKQEERRRTLIGIALLSDGKTDTTTTTDQSASPLSSSPGDSSDSLSTDGVDDLELDQVTSSNLDDLSKSGLSMSMASLYSEAEISRSSATAETPVSAEAVALSLLSQFSDKQLPRASDIEWLVTEQDAPQQLLPLPRSWPVSPDEAEDQDMRQATLLRGTTDWAPPRPQLIFTLHPSPVRRVLMTKQNYRCAGCGMKVAPDYAHKYRYCEYLGRFFCTGCHMNQKAIIPGRVLSKWDFAKYPVSSFSYRLLDQMFSDPLFNIEDHSPNLYRRVRCLEKIRTLRLQLFYLKDFLLTCRFAHDLAKSLESEPPYIVMEPDVYSLQDLISAKGGELGERLKEIVSNATTHVKSCQLCQVRGFVCEVCRSQEVIYPWELEKVVKCIKCGSCFHSNCYSPKLDCPRCLRILQRQQHHKIPQVIDKS</sequence>
<evidence type="ECO:0000313" key="11">
    <source>
        <dbReference type="Proteomes" id="UP000291343"/>
    </source>
</evidence>
<dbReference type="Proteomes" id="UP000291343">
    <property type="component" value="Unassembled WGS sequence"/>
</dbReference>
<dbReference type="InterPro" id="IPR001965">
    <property type="entry name" value="Znf_PHD"/>
</dbReference>
<dbReference type="Pfam" id="PF21054">
    <property type="entry name" value="RUBC_PIKBD"/>
    <property type="match status" value="1"/>
</dbReference>
<keyword evidence="7" id="KW-0072">Autophagy</keyword>
<evidence type="ECO:0000313" key="10">
    <source>
        <dbReference type="EMBL" id="RZF40378.1"/>
    </source>
</evidence>
<dbReference type="EMBL" id="QKKF02018494">
    <property type="protein sequence ID" value="RZF40378.1"/>
    <property type="molecule type" value="Genomic_DNA"/>
</dbReference>
<dbReference type="InterPro" id="IPR037213">
    <property type="entry name" value="Run_dom_sf"/>
</dbReference>
<dbReference type="SMART" id="SM01175">
    <property type="entry name" value="DUF4206"/>
    <property type="match status" value="1"/>
</dbReference>
<feature type="domain" description="RUN" evidence="9">
    <location>
        <begin position="28"/>
        <end position="163"/>
    </location>
</feature>
<dbReference type="PANTHER" id="PTHR45971">
    <property type="entry name" value="PHOX (PX) DOMAIN-CONTAINING PROTEIN"/>
    <property type="match status" value="1"/>
</dbReference>
<keyword evidence="11" id="KW-1185">Reference proteome</keyword>
<evidence type="ECO:0000256" key="2">
    <source>
        <dbReference type="ARBA" id="ARBA00022553"/>
    </source>
</evidence>
<dbReference type="SMR" id="A0A482X4D7"/>
<dbReference type="SMART" id="SM00249">
    <property type="entry name" value="PHD"/>
    <property type="match status" value="1"/>
</dbReference>
<evidence type="ECO:0000256" key="5">
    <source>
        <dbReference type="ARBA" id="ARBA00022771"/>
    </source>
</evidence>
<feature type="compositionally biased region" description="Polar residues" evidence="8">
    <location>
        <begin position="303"/>
        <end position="313"/>
    </location>
</feature>
<dbReference type="GO" id="GO:0008270">
    <property type="term" value="F:zinc ion binding"/>
    <property type="evidence" value="ECO:0007669"/>
    <property type="project" value="UniProtKB-KW"/>
</dbReference>
<dbReference type="GO" id="GO:1901981">
    <property type="term" value="F:phosphatidylinositol phosphate binding"/>
    <property type="evidence" value="ECO:0007669"/>
    <property type="project" value="TreeGrafter"/>
</dbReference>
<reference evidence="10 11" key="1">
    <citation type="journal article" date="2017" name="Gigascience">
        <title>Genome sequence of the small brown planthopper, Laodelphax striatellus.</title>
        <authorList>
            <person name="Zhu J."/>
            <person name="Jiang F."/>
            <person name="Wang X."/>
            <person name="Yang P."/>
            <person name="Bao Y."/>
            <person name="Zhao W."/>
            <person name="Wang W."/>
            <person name="Lu H."/>
            <person name="Wang Q."/>
            <person name="Cui N."/>
            <person name="Li J."/>
            <person name="Chen X."/>
            <person name="Luo L."/>
            <person name="Yu J."/>
            <person name="Kang L."/>
            <person name="Cui F."/>
        </authorList>
    </citation>
    <scope>NUCLEOTIDE SEQUENCE [LARGE SCALE GENOMIC DNA]</scope>
    <source>
        <strain evidence="10">Lst14</strain>
    </source>
</reference>